<reference evidence="3 4" key="1">
    <citation type="journal article" date="2011" name="PLoS Genet.">
        <title>Azospirillum genomes reveal transition of bacteria from aquatic to terrestrial environments.</title>
        <authorList>
            <person name="Wisniewski-Dye F."/>
            <person name="Borziak K."/>
            <person name="Khalsa-Moyers G."/>
            <person name="Alexandre G."/>
            <person name="Sukharnikov L.O."/>
            <person name="Wuichet K."/>
            <person name="Hurst G.B."/>
            <person name="McDonald W.H."/>
            <person name="Robertson J.S."/>
            <person name="Barbe V."/>
            <person name="Calteau A."/>
            <person name="Rouy Z."/>
            <person name="Mangenot S."/>
            <person name="Prigent-Combaret C."/>
            <person name="Normand P."/>
            <person name="Boyer M."/>
            <person name="Siguier P."/>
            <person name="Dessaux Y."/>
            <person name="Elmerich C."/>
            <person name="Condemine G."/>
            <person name="Krishnen G."/>
            <person name="Kennedy I."/>
            <person name="Paterson A.H."/>
            <person name="Gonzalez V."/>
            <person name="Mavingui P."/>
            <person name="Zhulin I.B."/>
        </authorList>
    </citation>
    <scope>NUCLEOTIDE SEQUENCE [LARGE SCALE GENOMIC DNA]</scope>
    <source>
        <strain evidence="3 4">Sp245</strain>
    </source>
</reference>
<feature type="repeat" description="TPR" evidence="1">
    <location>
        <begin position="72"/>
        <end position="105"/>
    </location>
</feature>
<evidence type="ECO:0000256" key="2">
    <source>
        <dbReference type="SAM" id="MobiDB-lite"/>
    </source>
</evidence>
<proteinExistence type="predicted"/>
<dbReference type="Pfam" id="PF14559">
    <property type="entry name" value="TPR_19"/>
    <property type="match status" value="2"/>
</dbReference>
<feature type="compositionally biased region" description="Basic and acidic residues" evidence="2">
    <location>
        <begin position="185"/>
        <end position="194"/>
    </location>
</feature>
<dbReference type="EMBL" id="HE577330">
    <property type="protein sequence ID" value="CCD02706.1"/>
    <property type="molecule type" value="Genomic_DNA"/>
</dbReference>
<evidence type="ECO:0000313" key="3">
    <source>
        <dbReference type="EMBL" id="CCD02706.1"/>
    </source>
</evidence>
<name>A0A9P1JZI1_9PROT</name>
<dbReference type="Gene3D" id="1.25.40.10">
    <property type="entry name" value="Tetratricopeptide repeat domain"/>
    <property type="match status" value="2"/>
</dbReference>
<sequence>MATVQEALELAVEYHLQGRLTEARELYGRILAVEPDQPHALHLLGVLHGQEGRPLEAMARIRHAIASAPDVADFHANFGKLAMALRRADEAMALHRRALMLRPGHPDALAGLAPMLAQGAPTDEAVSVLRQILHLKPEDGGLSPSHRARPLPWRGLQQPWQPPARRRCRGAGVHRLPPRRAARARLRDDADQSRRRARRSRAHRSGDGGIPPGDRLPA</sequence>
<dbReference type="PROSITE" id="PS50005">
    <property type="entry name" value="TPR"/>
    <property type="match status" value="1"/>
</dbReference>
<geneLocation type="plasmid" evidence="3 4">
    <name>AZOBR_p3</name>
</geneLocation>
<evidence type="ECO:0000313" key="4">
    <source>
        <dbReference type="Proteomes" id="UP000007319"/>
    </source>
</evidence>
<dbReference type="InterPro" id="IPR019734">
    <property type="entry name" value="TPR_rpt"/>
</dbReference>
<keyword evidence="1" id="KW-0802">TPR repeat</keyword>
<dbReference type="Proteomes" id="UP000007319">
    <property type="component" value="Plasmid AZOBR_p3"/>
</dbReference>
<feature type="region of interest" description="Disordered" evidence="2">
    <location>
        <begin position="137"/>
        <end position="218"/>
    </location>
</feature>
<dbReference type="PANTHER" id="PTHR44809:SF1">
    <property type="entry name" value="PROTEIN O-MANNOSYL-TRANSFERASE TMTC1"/>
    <property type="match status" value="1"/>
</dbReference>
<keyword evidence="3" id="KW-0614">Plasmid</keyword>
<organism evidence="3 4">
    <name type="scientific">Azospirillum baldaniorum</name>
    <dbReference type="NCBI Taxonomy" id="1064539"/>
    <lineage>
        <taxon>Bacteria</taxon>
        <taxon>Pseudomonadati</taxon>
        <taxon>Pseudomonadota</taxon>
        <taxon>Alphaproteobacteria</taxon>
        <taxon>Rhodospirillales</taxon>
        <taxon>Azospirillaceae</taxon>
        <taxon>Azospirillum</taxon>
    </lineage>
</organism>
<evidence type="ECO:0008006" key="5">
    <source>
        <dbReference type="Google" id="ProtNLM"/>
    </source>
</evidence>
<protein>
    <recommendedName>
        <fullName evidence="5">Tetratricopeptide repeat protein</fullName>
    </recommendedName>
</protein>
<dbReference type="PANTHER" id="PTHR44809">
    <property type="match status" value="1"/>
</dbReference>
<dbReference type="AlphaFoldDB" id="A0A9P1JZI1"/>
<dbReference type="KEGG" id="abs:AZOBR_p330107"/>
<dbReference type="InterPro" id="IPR011990">
    <property type="entry name" value="TPR-like_helical_dom_sf"/>
</dbReference>
<keyword evidence="4" id="KW-1185">Reference proteome</keyword>
<gene>
    <name evidence="3" type="ORF">AZOBR_p330107</name>
</gene>
<dbReference type="InterPro" id="IPR052943">
    <property type="entry name" value="TMTC_O-mannosyl-trnsfr"/>
</dbReference>
<dbReference type="SMART" id="SM00028">
    <property type="entry name" value="TPR"/>
    <property type="match status" value="3"/>
</dbReference>
<dbReference type="SUPFAM" id="SSF48452">
    <property type="entry name" value="TPR-like"/>
    <property type="match status" value="1"/>
</dbReference>
<accession>A0A9P1JZI1</accession>
<evidence type="ECO:0000256" key="1">
    <source>
        <dbReference type="PROSITE-ProRule" id="PRU00339"/>
    </source>
</evidence>